<evidence type="ECO:0000313" key="2">
    <source>
        <dbReference type="Proteomes" id="UP001215598"/>
    </source>
</evidence>
<evidence type="ECO:0000313" key="1">
    <source>
        <dbReference type="EMBL" id="KAJ7709380.1"/>
    </source>
</evidence>
<dbReference type="AlphaFoldDB" id="A0AAD7H0U5"/>
<dbReference type="Proteomes" id="UP001215598">
    <property type="component" value="Unassembled WGS sequence"/>
</dbReference>
<comment type="caution">
    <text evidence="1">The sequence shown here is derived from an EMBL/GenBank/DDBJ whole genome shotgun (WGS) entry which is preliminary data.</text>
</comment>
<keyword evidence="2" id="KW-1185">Reference proteome</keyword>
<organism evidence="1 2">
    <name type="scientific">Mycena metata</name>
    <dbReference type="NCBI Taxonomy" id="1033252"/>
    <lineage>
        <taxon>Eukaryota</taxon>
        <taxon>Fungi</taxon>
        <taxon>Dikarya</taxon>
        <taxon>Basidiomycota</taxon>
        <taxon>Agaricomycotina</taxon>
        <taxon>Agaricomycetes</taxon>
        <taxon>Agaricomycetidae</taxon>
        <taxon>Agaricales</taxon>
        <taxon>Marasmiineae</taxon>
        <taxon>Mycenaceae</taxon>
        <taxon>Mycena</taxon>
    </lineage>
</organism>
<gene>
    <name evidence="1" type="ORF">B0H16DRAFT_1900986</name>
</gene>
<dbReference type="Gene3D" id="3.30.559.10">
    <property type="entry name" value="Chloramphenicol acetyltransferase-like domain"/>
    <property type="match status" value="1"/>
</dbReference>
<accession>A0AAD7H0U5</accession>
<reference evidence="1" key="1">
    <citation type="submission" date="2023-03" db="EMBL/GenBank/DDBJ databases">
        <title>Massive genome expansion in bonnet fungi (Mycena s.s.) driven by repeated elements and novel gene families across ecological guilds.</title>
        <authorList>
            <consortium name="Lawrence Berkeley National Laboratory"/>
            <person name="Harder C.B."/>
            <person name="Miyauchi S."/>
            <person name="Viragh M."/>
            <person name="Kuo A."/>
            <person name="Thoen E."/>
            <person name="Andreopoulos B."/>
            <person name="Lu D."/>
            <person name="Skrede I."/>
            <person name="Drula E."/>
            <person name="Henrissat B."/>
            <person name="Morin E."/>
            <person name="Kohler A."/>
            <person name="Barry K."/>
            <person name="LaButti K."/>
            <person name="Morin E."/>
            <person name="Salamov A."/>
            <person name="Lipzen A."/>
            <person name="Mereny Z."/>
            <person name="Hegedus B."/>
            <person name="Baldrian P."/>
            <person name="Stursova M."/>
            <person name="Weitz H."/>
            <person name="Taylor A."/>
            <person name="Grigoriev I.V."/>
            <person name="Nagy L.G."/>
            <person name="Martin F."/>
            <person name="Kauserud H."/>
        </authorList>
    </citation>
    <scope>NUCLEOTIDE SEQUENCE</scope>
    <source>
        <strain evidence="1">CBHHK182m</strain>
    </source>
</reference>
<proteinExistence type="predicted"/>
<protein>
    <submittedName>
        <fullName evidence="1">Uncharacterized protein</fullName>
    </submittedName>
</protein>
<dbReference type="InterPro" id="IPR023213">
    <property type="entry name" value="CAT-like_dom_sf"/>
</dbReference>
<name>A0AAD7H0U5_9AGAR</name>
<sequence length="461" mass="50252">MSESLITPDGPTVLDGVSVLTLDHLDVFGYNAANSYIIPEIIDAERFHSALAKTLAWFPLYAARASCGEDGREPWTLVLPPKGIPVTVSVSDETQIVPVEAVVQKPLRFLPPLSPRKIVLDPTTPVAAILLTKFPNLGVTSIGITRWHPIGSDHVASCFIRTLSKFYIGVLEDEPVVVYKAARSFLPAPDRTCLQGINTYAVEAYYSSRSWHPQLDPSQPANVRLDFRLSATQTQQLRDAIHALGGENTSFLTEQDCIVSLLAIATNAADLSNPPIHSIDTILDVRGAGDIPPTLGFNGFVFAPTDRVAATHADDYYSYALAVRQSIIRGRTPNFLAALADLQAARAAGGTNRGEVMDLASPPGRMLCNSTLQLDKVMRPDIHFGHPGRIKSYVGTVPFVRHLKLARPNPRMNADGTWSSGLDDTEVTLYFQPLVRARFIEELNKRLGALGVEGVVEWIGL</sequence>
<dbReference type="EMBL" id="JARKIB010000419">
    <property type="protein sequence ID" value="KAJ7709380.1"/>
    <property type="molecule type" value="Genomic_DNA"/>
</dbReference>